<evidence type="ECO:0000313" key="3">
    <source>
        <dbReference type="EMBL" id="KAJ1155390.1"/>
    </source>
</evidence>
<evidence type="ECO:0000256" key="1">
    <source>
        <dbReference type="SAM" id="MobiDB-lite"/>
    </source>
</evidence>
<gene>
    <name evidence="3" type="ORF">NDU88_008120</name>
</gene>
<feature type="transmembrane region" description="Helical" evidence="2">
    <location>
        <begin position="50"/>
        <end position="71"/>
    </location>
</feature>
<feature type="compositionally biased region" description="Low complexity" evidence="1">
    <location>
        <begin position="164"/>
        <end position="184"/>
    </location>
</feature>
<keyword evidence="2" id="KW-0472">Membrane</keyword>
<feature type="region of interest" description="Disordered" evidence="1">
    <location>
        <begin position="1"/>
        <end position="33"/>
    </location>
</feature>
<organism evidence="3 4">
    <name type="scientific">Pleurodeles waltl</name>
    <name type="common">Iberian ribbed newt</name>
    <dbReference type="NCBI Taxonomy" id="8319"/>
    <lineage>
        <taxon>Eukaryota</taxon>
        <taxon>Metazoa</taxon>
        <taxon>Chordata</taxon>
        <taxon>Craniata</taxon>
        <taxon>Vertebrata</taxon>
        <taxon>Euteleostomi</taxon>
        <taxon>Amphibia</taxon>
        <taxon>Batrachia</taxon>
        <taxon>Caudata</taxon>
        <taxon>Salamandroidea</taxon>
        <taxon>Salamandridae</taxon>
        <taxon>Pleurodelinae</taxon>
        <taxon>Pleurodeles</taxon>
    </lineage>
</organism>
<dbReference type="EMBL" id="JANPWB010000009">
    <property type="protein sequence ID" value="KAJ1155390.1"/>
    <property type="molecule type" value="Genomic_DNA"/>
</dbReference>
<proteinExistence type="predicted"/>
<dbReference type="AlphaFoldDB" id="A0AAV7RWU2"/>
<evidence type="ECO:0000313" key="4">
    <source>
        <dbReference type="Proteomes" id="UP001066276"/>
    </source>
</evidence>
<dbReference type="Proteomes" id="UP001066276">
    <property type="component" value="Chromosome 5"/>
</dbReference>
<comment type="caution">
    <text evidence="3">The sequence shown here is derived from an EMBL/GenBank/DDBJ whole genome shotgun (WGS) entry which is preliminary data.</text>
</comment>
<sequence length="299" mass="31251">MNRRRHRTGIPGLIESHMGAGRPTSSPGTPLLSPLLDVPPAPSHAAGLRLGIVCVLPPGITGCLAIVPWLLRGGRPSFQFSGVAATLLLSSVCGVRDSTRAPRVESAAGPAVQARSALTGQGSGRCPLVLGSHCGTGATPQGNRFLSMGGHAHSFIRSRPPSPGRSGTGSARSPRSASSPQQRGSGSGPGPLVRALGSPLTSLGRRHLVRRPSLTAQILRSLDGVRALRRSVRFVPYGPCQRVRSFQAMTGGWGDRINVGWSEATRSSALHVLLHWPPPAFNPYASFPVDLLIRSPSVA</sequence>
<keyword evidence="2" id="KW-1133">Transmembrane helix</keyword>
<feature type="compositionally biased region" description="Low complexity" evidence="1">
    <location>
        <begin position="23"/>
        <end position="33"/>
    </location>
</feature>
<keyword evidence="4" id="KW-1185">Reference proteome</keyword>
<feature type="region of interest" description="Disordered" evidence="1">
    <location>
        <begin position="152"/>
        <end position="197"/>
    </location>
</feature>
<reference evidence="3" key="1">
    <citation type="journal article" date="2022" name="bioRxiv">
        <title>Sequencing and chromosome-scale assembly of the giantPleurodeles waltlgenome.</title>
        <authorList>
            <person name="Brown T."/>
            <person name="Elewa A."/>
            <person name="Iarovenko S."/>
            <person name="Subramanian E."/>
            <person name="Araus A.J."/>
            <person name="Petzold A."/>
            <person name="Susuki M."/>
            <person name="Suzuki K.-i.T."/>
            <person name="Hayashi T."/>
            <person name="Toyoda A."/>
            <person name="Oliveira C."/>
            <person name="Osipova E."/>
            <person name="Leigh N.D."/>
            <person name="Simon A."/>
            <person name="Yun M.H."/>
        </authorList>
    </citation>
    <scope>NUCLEOTIDE SEQUENCE</scope>
    <source>
        <strain evidence="3">20211129_DDA</strain>
        <tissue evidence="3">Liver</tissue>
    </source>
</reference>
<name>A0AAV7RWU2_PLEWA</name>
<keyword evidence="2" id="KW-0812">Transmembrane</keyword>
<accession>A0AAV7RWU2</accession>
<protein>
    <submittedName>
        <fullName evidence="3">Uncharacterized protein</fullName>
    </submittedName>
</protein>
<evidence type="ECO:0000256" key="2">
    <source>
        <dbReference type="SAM" id="Phobius"/>
    </source>
</evidence>